<dbReference type="EMBL" id="WWVX01000008">
    <property type="protein sequence ID" value="MZL70545.1"/>
    <property type="molecule type" value="Genomic_DNA"/>
</dbReference>
<evidence type="ECO:0000313" key="1">
    <source>
        <dbReference type="EMBL" id="MZL70545.1"/>
    </source>
</evidence>
<dbReference type="AlphaFoldDB" id="A0AAQ1MEK4"/>
<protein>
    <submittedName>
        <fullName evidence="2">Uncharacterized protein</fullName>
    </submittedName>
</protein>
<evidence type="ECO:0000313" key="3">
    <source>
        <dbReference type="Proteomes" id="UP000184089"/>
    </source>
</evidence>
<dbReference type="EMBL" id="FQVY01000003">
    <property type="protein sequence ID" value="SHG36307.1"/>
    <property type="molecule type" value="Genomic_DNA"/>
</dbReference>
<reference evidence="3" key="2">
    <citation type="submission" date="2016-11" db="EMBL/GenBank/DDBJ databases">
        <authorList>
            <person name="Jaros S."/>
            <person name="Januszkiewicz K."/>
            <person name="Wedrychowicz H."/>
        </authorList>
    </citation>
    <scope>NUCLEOTIDE SEQUENCE [LARGE SCALE GENOMIC DNA]</scope>
    <source>
        <strain evidence="3">DSM 4029</strain>
    </source>
</reference>
<keyword evidence="4" id="KW-1185">Reference proteome</keyword>
<accession>A0AAQ1MEK4</accession>
<reference evidence="2" key="1">
    <citation type="submission" date="2016-11" db="EMBL/GenBank/DDBJ databases">
        <authorList>
            <person name="Varghese N."/>
            <person name="Submissions S."/>
        </authorList>
    </citation>
    <scope>NUCLEOTIDE SEQUENCE</scope>
    <source>
        <strain evidence="2">DSM 4029</strain>
    </source>
</reference>
<proteinExistence type="predicted"/>
<comment type="caution">
    <text evidence="2">The sequence shown here is derived from an EMBL/GenBank/DDBJ whole genome shotgun (WGS) entry which is preliminary data.</text>
</comment>
<dbReference type="Proteomes" id="UP000474718">
    <property type="component" value="Unassembled WGS sequence"/>
</dbReference>
<gene>
    <name evidence="1" type="ORF">GT747_12380</name>
    <name evidence="2" type="ORF">SAMN05444424_2251</name>
</gene>
<evidence type="ECO:0000313" key="4">
    <source>
        <dbReference type="Proteomes" id="UP000474718"/>
    </source>
</evidence>
<evidence type="ECO:0000313" key="2">
    <source>
        <dbReference type="EMBL" id="SHG36307.1"/>
    </source>
</evidence>
<reference evidence="1 4" key="3">
    <citation type="journal article" date="2019" name="Nat. Med.">
        <title>A library of human gut bacterial isolates paired with longitudinal multiomics data enables mechanistic microbiome research.</title>
        <authorList>
            <person name="Poyet M."/>
            <person name="Groussin M."/>
            <person name="Gibbons S.M."/>
            <person name="Avila-Pacheco J."/>
            <person name="Jiang X."/>
            <person name="Kearney S.M."/>
            <person name="Perrotta A.R."/>
            <person name="Berdy B."/>
            <person name="Zhao S."/>
            <person name="Lieberman T.D."/>
            <person name="Swanson P.K."/>
            <person name="Smith M."/>
            <person name="Roesemann S."/>
            <person name="Alexander J.E."/>
            <person name="Rich S.A."/>
            <person name="Livny J."/>
            <person name="Vlamakis H."/>
            <person name="Clish C."/>
            <person name="Bullock K."/>
            <person name="Deik A."/>
            <person name="Scott J."/>
            <person name="Pierce K.A."/>
            <person name="Xavier R.J."/>
            <person name="Alm E.J."/>
        </authorList>
    </citation>
    <scope>NUCLEOTIDE SEQUENCE [LARGE SCALE GENOMIC DNA]</scope>
    <source>
        <strain evidence="1 4">BIOML-A2</strain>
    </source>
</reference>
<name>A0AAQ1MEK4_9FIRM</name>
<dbReference type="Proteomes" id="UP000184089">
    <property type="component" value="Unassembled WGS sequence"/>
</dbReference>
<dbReference type="RefSeq" id="WP_044992633.1">
    <property type="nucleotide sequence ID" value="NZ_FQVY01000003.1"/>
</dbReference>
<organism evidence="2 3">
    <name type="scientific">Bittarella massiliensis</name>
    <name type="common">ex Durand et al. 2017</name>
    <dbReference type="NCBI Taxonomy" id="1720313"/>
    <lineage>
        <taxon>Bacteria</taxon>
        <taxon>Bacillati</taxon>
        <taxon>Bacillota</taxon>
        <taxon>Clostridia</taxon>
        <taxon>Eubacteriales</taxon>
        <taxon>Oscillospiraceae</taxon>
        <taxon>Bittarella (ex Durand et al. 2017)</taxon>
    </lineage>
</organism>
<sequence length="74" mass="9032">MQDRFAYFRSCGMLEREIGYARSKLEERLGIENEGEDMMAIARSCEWMQELLAKKIYFYARYFALQEFLKEQLW</sequence>